<dbReference type="GO" id="GO:0033961">
    <property type="term" value="F:cis-stilbene-oxide hydrolase activity"/>
    <property type="evidence" value="ECO:0007669"/>
    <property type="project" value="UniProtKB-EC"/>
</dbReference>
<feature type="compositionally biased region" description="Basic and acidic residues" evidence="1">
    <location>
        <begin position="303"/>
        <end position="319"/>
    </location>
</feature>
<feature type="compositionally biased region" description="Basic residues" evidence="1">
    <location>
        <begin position="1"/>
        <end position="40"/>
    </location>
</feature>
<gene>
    <name evidence="2" type="ORF">AVDCRST_MAG88-226</name>
</gene>
<name>A0A6J4UB94_9BACT</name>
<feature type="compositionally biased region" description="Basic residues" evidence="1">
    <location>
        <begin position="188"/>
        <end position="202"/>
    </location>
</feature>
<feature type="compositionally biased region" description="Basic residues" evidence="1">
    <location>
        <begin position="213"/>
        <end position="248"/>
    </location>
</feature>
<feature type="compositionally biased region" description="Basic residues" evidence="1">
    <location>
        <begin position="90"/>
        <end position="102"/>
    </location>
</feature>
<keyword evidence="2" id="KW-0378">Hydrolase</keyword>
<evidence type="ECO:0000313" key="2">
    <source>
        <dbReference type="EMBL" id="CAA9543748.1"/>
    </source>
</evidence>
<dbReference type="EMBL" id="CADCWM010000074">
    <property type="protein sequence ID" value="CAA9543748.1"/>
    <property type="molecule type" value="Genomic_DNA"/>
</dbReference>
<evidence type="ECO:0000256" key="1">
    <source>
        <dbReference type="SAM" id="MobiDB-lite"/>
    </source>
</evidence>
<proteinExistence type="predicted"/>
<sequence length="357" mass="39856">DRARHRPHPVARRPGRHDRRRHPPLPRPGARRGARRPAPAHRRDPVARPGDRRGYLPGRAAGHDAGARAPLGDRLRLAEGGGAAAGPAAVRHRDRRARHPLHPRPLAGAERPAADRHPRLARLGHRAAEDHRPPHRPHRARRERGGRVRRRHPFHARLRLLRQADHDRLGPRAHGPRLGGADAAPRLRPLRRPGRRLGRVRRRPDGPAGAGRTARHPHQHAGHRARRRRPGAPGRRRAAPRPLRRGAARLRAAGPDLQAGRVRQVHGGAPADPLRDRRFARRPGRLAARPQRRRRPAGGGGRRGPEPDHERHGRADPRRGPRQHHALLADEHGGLRVPPLLGVQGRLLQRQGRLHPG</sequence>
<feature type="non-terminal residue" evidence="2">
    <location>
        <position position="357"/>
    </location>
</feature>
<accession>A0A6J4UB94</accession>
<organism evidence="2">
    <name type="scientific">uncultured Thermomicrobiales bacterium</name>
    <dbReference type="NCBI Taxonomy" id="1645740"/>
    <lineage>
        <taxon>Bacteria</taxon>
        <taxon>Pseudomonadati</taxon>
        <taxon>Thermomicrobiota</taxon>
        <taxon>Thermomicrobia</taxon>
        <taxon>Thermomicrobiales</taxon>
        <taxon>environmental samples</taxon>
    </lineage>
</organism>
<feature type="compositionally biased region" description="Basic and acidic residues" evidence="1">
    <location>
        <begin position="41"/>
        <end position="54"/>
    </location>
</feature>
<feature type="compositionally biased region" description="Basic residues" evidence="1">
    <location>
        <begin position="278"/>
        <end position="296"/>
    </location>
</feature>
<feature type="compositionally biased region" description="Basic residues" evidence="1">
    <location>
        <begin position="133"/>
        <end position="160"/>
    </location>
</feature>
<feature type="compositionally biased region" description="Basic and acidic residues" evidence="1">
    <location>
        <begin position="61"/>
        <end position="77"/>
    </location>
</feature>
<protein>
    <submittedName>
        <fullName evidence="2">Epoxide hydrolase</fullName>
        <ecNumber evidence="2">3.3.2.9</ecNumber>
    </submittedName>
</protein>
<dbReference type="AlphaFoldDB" id="A0A6J4UB94"/>
<feature type="region of interest" description="Disordered" evidence="1">
    <location>
        <begin position="1"/>
        <end position="337"/>
    </location>
</feature>
<feature type="non-terminal residue" evidence="2">
    <location>
        <position position="1"/>
    </location>
</feature>
<dbReference type="EC" id="3.3.2.9" evidence="2"/>
<reference evidence="2" key="1">
    <citation type="submission" date="2020-02" db="EMBL/GenBank/DDBJ databases">
        <authorList>
            <person name="Meier V. D."/>
        </authorList>
    </citation>
    <scope>NUCLEOTIDE SEQUENCE</scope>
    <source>
        <strain evidence="2">AVDCRST_MAG88</strain>
    </source>
</reference>